<proteinExistence type="predicted"/>
<accession>A0A1Q2LIS2</accession>
<dbReference type="CDD" id="cd02440">
    <property type="entry name" value="AdoMet_MTases"/>
    <property type="match status" value="1"/>
</dbReference>
<dbReference type="KEGG" id="hbl:XJ32_09620"/>
<protein>
    <recommendedName>
        <fullName evidence="3">DUF268 domain-containing protein</fullName>
    </recommendedName>
</protein>
<organism evidence="1 2">
    <name type="scientific">Helicobacter bilis</name>
    <dbReference type="NCBI Taxonomy" id="37372"/>
    <lineage>
        <taxon>Bacteria</taxon>
        <taxon>Pseudomonadati</taxon>
        <taxon>Campylobacterota</taxon>
        <taxon>Epsilonproteobacteria</taxon>
        <taxon>Campylobacterales</taxon>
        <taxon>Helicobacteraceae</taxon>
        <taxon>Helicobacter</taxon>
    </lineage>
</organism>
<dbReference type="EMBL" id="CP019645">
    <property type="protein sequence ID" value="AQQ60303.1"/>
    <property type="molecule type" value="Genomic_DNA"/>
</dbReference>
<gene>
    <name evidence="1" type="ORF">XJ32_09620</name>
</gene>
<evidence type="ECO:0000313" key="1">
    <source>
        <dbReference type="EMBL" id="AQQ60303.1"/>
    </source>
</evidence>
<dbReference type="Proteomes" id="UP000188298">
    <property type="component" value="Chromosome"/>
</dbReference>
<dbReference type="Gene3D" id="3.40.50.150">
    <property type="entry name" value="Vaccinia Virus protein VP39"/>
    <property type="match status" value="1"/>
</dbReference>
<name>A0A1Q2LIS2_9HELI</name>
<reference evidence="1 2" key="1">
    <citation type="submission" date="2017-02" db="EMBL/GenBank/DDBJ databases">
        <title>Whole genome sequencing of Helicobacter bilis strain AAQJH.</title>
        <authorList>
            <person name="Conlan S."/>
            <person name="Thomas P.J."/>
            <person name="Mullikin J."/>
            <person name="Palmore T.N."/>
            <person name="Frank K.M."/>
            <person name="Segre J.A."/>
        </authorList>
    </citation>
    <scope>NUCLEOTIDE SEQUENCE [LARGE SCALE GENOMIC DNA]</scope>
    <source>
        <strain evidence="1 2">AAQJH</strain>
    </source>
</reference>
<dbReference type="RefSeq" id="WP_254422356.1">
    <property type="nucleotide sequence ID" value="NZ_CP019645.1"/>
</dbReference>
<dbReference type="InterPro" id="IPR029063">
    <property type="entry name" value="SAM-dependent_MTases_sf"/>
</dbReference>
<sequence length="289" mass="33256">MKRKTIPQRIKREILRPFRRMIDKEWGGGGNHPFMSDEEITQDKQLYTQLNKDSRFILDPKHDYICRHDKYAKNGDIGDSSYFIQDIWGARKVLENKPSMHYDVGSSVVGFIAHLLAQGQKITLIDIRPMDNNFDTNFLNQKGGISYIQANATLLENIADNSLESISALCSVEHFGLGRYGDPIEPDAWEKALRAFQRVLKPGGKLYFSVPVGQIDKVCFNAHRVYRPQTIIDVLDEMQILEMGYISTLDVVECMKWQKDHLEIYQSSLDSIPEYQNNGNTGLFEFIKK</sequence>
<evidence type="ECO:0000313" key="2">
    <source>
        <dbReference type="Proteomes" id="UP000188298"/>
    </source>
</evidence>
<dbReference type="InterPro" id="IPR004951">
    <property type="entry name" value="DUF268_CAE_spp"/>
</dbReference>
<dbReference type="SUPFAM" id="SSF53335">
    <property type="entry name" value="S-adenosyl-L-methionine-dependent methyltransferases"/>
    <property type="match status" value="1"/>
</dbReference>
<dbReference type="AlphaFoldDB" id="A0A1Q2LIS2"/>
<evidence type="ECO:0008006" key="3">
    <source>
        <dbReference type="Google" id="ProtNLM"/>
    </source>
</evidence>
<dbReference type="Pfam" id="PF03269">
    <property type="entry name" value="DUF268"/>
    <property type="match status" value="1"/>
</dbReference>